<evidence type="ECO:0000256" key="1">
    <source>
        <dbReference type="SAM" id="MobiDB-lite"/>
    </source>
</evidence>
<keyword evidence="3" id="KW-1185">Reference proteome</keyword>
<dbReference type="AlphaFoldDB" id="A0A078IK32"/>
<dbReference type="Proteomes" id="UP000028999">
    <property type="component" value="Unassembled WGS sequence"/>
</dbReference>
<gene>
    <name evidence="2" type="primary">BnaCnng17970D</name>
    <name evidence="2" type="ORF">GSBRNA2T00093804001</name>
</gene>
<feature type="compositionally biased region" description="Basic and acidic residues" evidence="1">
    <location>
        <begin position="442"/>
        <end position="477"/>
    </location>
</feature>
<evidence type="ECO:0000313" key="3">
    <source>
        <dbReference type="Proteomes" id="UP000028999"/>
    </source>
</evidence>
<organism evidence="2 3">
    <name type="scientific">Brassica napus</name>
    <name type="common">Rape</name>
    <dbReference type="NCBI Taxonomy" id="3708"/>
    <lineage>
        <taxon>Eukaryota</taxon>
        <taxon>Viridiplantae</taxon>
        <taxon>Streptophyta</taxon>
        <taxon>Embryophyta</taxon>
        <taxon>Tracheophyta</taxon>
        <taxon>Spermatophyta</taxon>
        <taxon>Magnoliopsida</taxon>
        <taxon>eudicotyledons</taxon>
        <taxon>Gunneridae</taxon>
        <taxon>Pentapetalae</taxon>
        <taxon>rosids</taxon>
        <taxon>malvids</taxon>
        <taxon>Brassicales</taxon>
        <taxon>Brassicaceae</taxon>
        <taxon>Brassiceae</taxon>
        <taxon>Brassica</taxon>
    </lineage>
</organism>
<feature type="compositionally biased region" description="Polar residues" evidence="1">
    <location>
        <begin position="527"/>
        <end position="551"/>
    </location>
</feature>
<feature type="compositionally biased region" description="Basic and acidic residues" evidence="1">
    <location>
        <begin position="86"/>
        <end position="95"/>
    </location>
</feature>
<proteinExistence type="predicted"/>
<reference evidence="2 3" key="1">
    <citation type="journal article" date="2014" name="Science">
        <title>Plant genetics. Early allopolyploid evolution in the post-Neolithic Brassica napus oilseed genome.</title>
        <authorList>
            <person name="Chalhoub B."/>
            <person name="Denoeud F."/>
            <person name="Liu S."/>
            <person name="Parkin I.A."/>
            <person name="Tang H."/>
            <person name="Wang X."/>
            <person name="Chiquet J."/>
            <person name="Belcram H."/>
            <person name="Tong C."/>
            <person name="Samans B."/>
            <person name="Correa M."/>
            <person name="Da Silva C."/>
            <person name="Just J."/>
            <person name="Falentin C."/>
            <person name="Koh C.S."/>
            <person name="Le Clainche I."/>
            <person name="Bernard M."/>
            <person name="Bento P."/>
            <person name="Noel B."/>
            <person name="Labadie K."/>
            <person name="Alberti A."/>
            <person name="Charles M."/>
            <person name="Arnaud D."/>
            <person name="Guo H."/>
            <person name="Daviaud C."/>
            <person name="Alamery S."/>
            <person name="Jabbari K."/>
            <person name="Zhao M."/>
            <person name="Edger P.P."/>
            <person name="Chelaifa H."/>
            <person name="Tack D."/>
            <person name="Lassalle G."/>
            <person name="Mestiri I."/>
            <person name="Schnel N."/>
            <person name="Le Paslier M.C."/>
            <person name="Fan G."/>
            <person name="Renault V."/>
            <person name="Bayer P.E."/>
            <person name="Golicz A.A."/>
            <person name="Manoli S."/>
            <person name="Lee T.H."/>
            <person name="Thi V.H."/>
            <person name="Chalabi S."/>
            <person name="Hu Q."/>
            <person name="Fan C."/>
            <person name="Tollenaere R."/>
            <person name="Lu Y."/>
            <person name="Battail C."/>
            <person name="Shen J."/>
            <person name="Sidebottom C.H."/>
            <person name="Wang X."/>
            <person name="Canaguier A."/>
            <person name="Chauveau A."/>
            <person name="Berard A."/>
            <person name="Deniot G."/>
            <person name="Guan M."/>
            <person name="Liu Z."/>
            <person name="Sun F."/>
            <person name="Lim Y.P."/>
            <person name="Lyons E."/>
            <person name="Town C.D."/>
            <person name="Bancroft I."/>
            <person name="Wang X."/>
            <person name="Meng J."/>
            <person name="Ma J."/>
            <person name="Pires J.C."/>
            <person name="King G.J."/>
            <person name="Brunel D."/>
            <person name="Delourme R."/>
            <person name="Renard M."/>
            <person name="Aury J.M."/>
            <person name="Adams K.L."/>
            <person name="Batley J."/>
            <person name="Snowdon R.J."/>
            <person name="Tost J."/>
            <person name="Edwards D."/>
            <person name="Zhou Y."/>
            <person name="Hua W."/>
            <person name="Sharpe A.G."/>
            <person name="Paterson A.H."/>
            <person name="Guan C."/>
            <person name="Wincker P."/>
        </authorList>
    </citation>
    <scope>NUCLEOTIDE SEQUENCE [LARGE SCALE GENOMIC DNA]</scope>
    <source>
        <strain evidence="3">cv. Darmor-bzh</strain>
    </source>
</reference>
<dbReference type="STRING" id="3708.A0A078IK32"/>
<protein>
    <submittedName>
        <fullName evidence="2">BnaCnng17970D protein</fullName>
    </submittedName>
</protein>
<name>A0A078IK32_BRANA</name>
<dbReference type="PANTHER" id="PTHR32091">
    <property type="entry name" value="EUKARYOTIC TRANSLATION INITIATION FACTOR 4B"/>
    <property type="match status" value="1"/>
</dbReference>
<dbReference type="EMBL" id="LK032859">
    <property type="protein sequence ID" value="CDY49784.1"/>
    <property type="molecule type" value="Genomic_DNA"/>
</dbReference>
<feature type="region of interest" description="Disordered" evidence="1">
    <location>
        <begin position="1"/>
        <end position="100"/>
    </location>
</feature>
<accession>A0A078IK32</accession>
<dbReference type="Gramene" id="CDY49784">
    <property type="protein sequence ID" value="CDY49784"/>
    <property type="gene ID" value="GSBRNA2T00093804001"/>
</dbReference>
<dbReference type="PaxDb" id="3708-A0A078IK32"/>
<dbReference type="GO" id="GO:0003743">
    <property type="term" value="F:translation initiation factor activity"/>
    <property type="evidence" value="ECO:0000318"/>
    <property type="project" value="GO_Central"/>
</dbReference>
<sequence>MSKKKAAGSTMTLKDFHGGSIPSDLALPSAPGVVPKITTDRPFVDRAAPWGGRPDQRTRPSSSHTLRNFDDKSLFLPHTANIGRNFSEDERKPLDGHSAPRRMVSDDVFLVANSRLEVKADPGLTGRHGGWSAAAGNGESSVSGTHTNVWAARKEVPVLVANDEAGRSSWSTQPPVSNLVHSSALEQVSSGRWQTKLLVPSQMGFDVVKHSEMESRGYKGNSHVLNQGDGTHGTYVERGLVAEEGIHGGRKFGREYEKLPGPTYLDAKEVKAVPHPNYSEVRPAGHFVQPTAPSEAVERPKLNLLPRTKPIESVEKPLNDGKMENGVSNLIQRETGYVAQKSMNVSKPGLSADEIPNKPVERPKLNLKPVAQLLEKPEVKTEKERNAVFGGARPRELVLKERGIDETEHQKLEQQLERTVLNPIERVPVPEHAVQRPVSSPRELRTRKFDQKDVRSVSDVARSETQRRNWRDNDVKNPRQQPQAQEKSRHPSPETWRKPVPQKPESPDGTGHRPGKAASPLELAQAYSDTKSGTGSSSFNMSRNNQTQQPFSRRASGSKVMALASEKGTHKDVDIMDFSRSNGSTAGSKLCSSVLQIFRKETAITTVSMGSFLPDFFNFLMLLKSSAPCSPRLSGFCHVAGGASRVQELKALN</sequence>
<evidence type="ECO:0000313" key="2">
    <source>
        <dbReference type="EMBL" id="CDY49784.1"/>
    </source>
</evidence>
<feature type="region of interest" description="Disordered" evidence="1">
    <location>
        <begin position="431"/>
        <end position="558"/>
    </location>
</feature>
<dbReference type="OMA" id="TPRHQIN"/>
<dbReference type="GO" id="GO:0003729">
    <property type="term" value="F:mRNA binding"/>
    <property type="evidence" value="ECO:0000318"/>
    <property type="project" value="GO_Central"/>
</dbReference>
<feature type="compositionally biased region" description="Basic and acidic residues" evidence="1">
    <location>
        <begin position="486"/>
        <end position="497"/>
    </location>
</feature>
<dbReference type="InterPro" id="IPR010433">
    <property type="entry name" value="EIF-4B_pln"/>
</dbReference>
<dbReference type="PANTHER" id="PTHR32091:SF4">
    <property type="entry name" value="OS07G0546100 PROTEIN"/>
    <property type="match status" value="1"/>
</dbReference>